<accession>A0ABT9WDG3</accession>
<keyword evidence="2" id="KW-1185">Reference proteome</keyword>
<protein>
    <submittedName>
        <fullName evidence="1">Uncharacterized protein</fullName>
    </submittedName>
</protein>
<evidence type="ECO:0000313" key="2">
    <source>
        <dbReference type="Proteomes" id="UP001233836"/>
    </source>
</evidence>
<organism evidence="1 2">
    <name type="scientific">Paenibacillus tundrae</name>
    <dbReference type="NCBI Taxonomy" id="528187"/>
    <lineage>
        <taxon>Bacteria</taxon>
        <taxon>Bacillati</taxon>
        <taxon>Bacillota</taxon>
        <taxon>Bacilli</taxon>
        <taxon>Bacillales</taxon>
        <taxon>Paenibacillaceae</taxon>
        <taxon>Paenibacillus</taxon>
    </lineage>
</organism>
<dbReference type="Proteomes" id="UP001233836">
    <property type="component" value="Unassembled WGS sequence"/>
</dbReference>
<gene>
    <name evidence="1" type="ORF">J2T19_002769</name>
</gene>
<sequence>MTHNIEQFVTLHPVKKEELADFQQASNAAFLKGLKDS</sequence>
<name>A0ABT9WDG3_9BACL</name>
<dbReference type="EMBL" id="JAUSTI010000007">
    <property type="protein sequence ID" value="MDQ0171307.1"/>
    <property type="molecule type" value="Genomic_DNA"/>
</dbReference>
<evidence type="ECO:0000313" key="1">
    <source>
        <dbReference type="EMBL" id="MDQ0171307.1"/>
    </source>
</evidence>
<proteinExistence type="predicted"/>
<reference evidence="1 2" key="1">
    <citation type="submission" date="2023-07" db="EMBL/GenBank/DDBJ databases">
        <title>Sorghum-associated microbial communities from plants grown in Nebraska, USA.</title>
        <authorList>
            <person name="Schachtman D."/>
        </authorList>
    </citation>
    <scope>NUCLEOTIDE SEQUENCE [LARGE SCALE GENOMIC DNA]</scope>
    <source>
        <strain evidence="1 2">DS1314</strain>
    </source>
</reference>
<comment type="caution">
    <text evidence="1">The sequence shown here is derived from an EMBL/GenBank/DDBJ whole genome shotgun (WGS) entry which is preliminary data.</text>
</comment>